<accession>A0A0D2N1S5</accession>
<dbReference type="Proteomes" id="UP000054498">
    <property type="component" value="Unassembled WGS sequence"/>
</dbReference>
<feature type="non-terminal residue" evidence="2">
    <location>
        <position position="1"/>
    </location>
</feature>
<dbReference type="GeneID" id="25740657"/>
<dbReference type="AlphaFoldDB" id="A0A0D2N1S5"/>
<reference evidence="2 3" key="1">
    <citation type="journal article" date="2013" name="BMC Genomics">
        <title>Reconstruction of the lipid metabolism for the microalga Monoraphidium neglectum from its genome sequence reveals characteristics suitable for biofuel production.</title>
        <authorList>
            <person name="Bogen C."/>
            <person name="Al-Dilaimi A."/>
            <person name="Albersmeier A."/>
            <person name="Wichmann J."/>
            <person name="Grundmann M."/>
            <person name="Rupp O."/>
            <person name="Lauersen K.J."/>
            <person name="Blifernez-Klassen O."/>
            <person name="Kalinowski J."/>
            <person name="Goesmann A."/>
            <person name="Mussgnug J.H."/>
            <person name="Kruse O."/>
        </authorList>
    </citation>
    <scope>NUCLEOTIDE SEQUENCE [LARGE SCALE GENOMIC DNA]</scope>
    <source>
        <strain evidence="2 3">SAG 48.87</strain>
    </source>
</reference>
<sequence length="76" mass="8026">CHVTHKLIDNLRLFHEMTGPVFDGAAPPLDPSVPLPPALQLRLEQLRGPGGGVGGVGGFDGFRDWRPRGEGEGDAA</sequence>
<feature type="compositionally biased region" description="Basic and acidic residues" evidence="1">
    <location>
        <begin position="61"/>
        <end position="76"/>
    </location>
</feature>
<organism evidence="2 3">
    <name type="scientific">Monoraphidium neglectum</name>
    <dbReference type="NCBI Taxonomy" id="145388"/>
    <lineage>
        <taxon>Eukaryota</taxon>
        <taxon>Viridiplantae</taxon>
        <taxon>Chlorophyta</taxon>
        <taxon>core chlorophytes</taxon>
        <taxon>Chlorophyceae</taxon>
        <taxon>CS clade</taxon>
        <taxon>Sphaeropleales</taxon>
        <taxon>Selenastraceae</taxon>
        <taxon>Monoraphidium</taxon>
    </lineage>
</organism>
<proteinExistence type="predicted"/>
<evidence type="ECO:0000313" key="2">
    <source>
        <dbReference type="EMBL" id="KIZ00176.1"/>
    </source>
</evidence>
<feature type="compositionally biased region" description="Gly residues" evidence="1">
    <location>
        <begin position="50"/>
        <end position="60"/>
    </location>
</feature>
<dbReference type="KEGG" id="mng:MNEG_7781"/>
<keyword evidence="3" id="KW-1185">Reference proteome</keyword>
<feature type="region of interest" description="Disordered" evidence="1">
    <location>
        <begin position="50"/>
        <end position="76"/>
    </location>
</feature>
<dbReference type="RefSeq" id="XP_013899195.1">
    <property type="nucleotide sequence ID" value="XM_014043741.1"/>
</dbReference>
<dbReference type="EMBL" id="KK101632">
    <property type="protein sequence ID" value="KIZ00176.1"/>
    <property type="molecule type" value="Genomic_DNA"/>
</dbReference>
<gene>
    <name evidence="2" type="ORF">MNEG_7781</name>
</gene>
<protein>
    <submittedName>
        <fullName evidence="2">Uncharacterized protein</fullName>
    </submittedName>
</protein>
<evidence type="ECO:0000313" key="3">
    <source>
        <dbReference type="Proteomes" id="UP000054498"/>
    </source>
</evidence>
<name>A0A0D2N1S5_9CHLO</name>
<evidence type="ECO:0000256" key="1">
    <source>
        <dbReference type="SAM" id="MobiDB-lite"/>
    </source>
</evidence>